<comment type="caution">
    <text evidence="1">The sequence shown here is derived from an EMBL/GenBank/DDBJ whole genome shotgun (WGS) entry which is preliminary data.</text>
</comment>
<keyword evidence="2" id="KW-1185">Reference proteome</keyword>
<dbReference type="InterPro" id="IPR009078">
    <property type="entry name" value="Ferritin-like_SF"/>
</dbReference>
<evidence type="ECO:0000313" key="2">
    <source>
        <dbReference type="Proteomes" id="UP001413721"/>
    </source>
</evidence>
<dbReference type="EMBL" id="JBBKTW010000003">
    <property type="protein sequence ID" value="MEN2988609.1"/>
    <property type="molecule type" value="Genomic_DNA"/>
</dbReference>
<accession>A0ABU9YII3</accession>
<name>A0ABU9YII3_9PROT</name>
<dbReference type="Gene3D" id="1.10.620.20">
    <property type="entry name" value="Ribonucleotide Reductase, subunit A"/>
    <property type="match status" value="1"/>
</dbReference>
<reference evidence="1 2" key="1">
    <citation type="submission" date="2024-03" db="EMBL/GenBank/DDBJ databases">
        <title>High-quality draft genome sequencing of Tistrella sp. BH-R2-4.</title>
        <authorList>
            <person name="Dong C."/>
        </authorList>
    </citation>
    <scope>NUCLEOTIDE SEQUENCE [LARGE SCALE GENOMIC DNA]</scope>
    <source>
        <strain evidence="1 2">BH-R2-4</strain>
    </source>
</reference>
<dbReference type="InterPro" id="IPR012348">
    <property type="entry name" value="RNR-like"/>
</dbReference>
<dbReference type="InterPro" id="IPR025859">
    <property type="entry name" value="AurF/CmlI"/>
</dbReference>
<dbReference type="Proteomes" id="UP001413721">
    <property type="component" value="Unassembled WGS sequence"/>
</dbReference>
<sequence length="291" mass="34120">MIAADDVIDRLSKRSVNNYWNPYTTIEWPQVIDPGKMWMDAALLTIYDTEYMETFSEQTLIEISKWESVNFYSLNIHGIREALVEVALRVDTPEFQFSDDFLHHFLGEENEHMWFFAKICKDYAGKIYRIPEIKMFEGDEATPEERDLVVFVNILIFEEIVEYINMRVGRSDVVPPIIRQVNWLHHLDESRHVAFGRRMVVLLHQRLMSAAPDPDAARARLDAHIRGYMARSIDVLYRAEVYRDAGCPEPFRMRNLLRQHPARRAHHNKMLGRAIGFLRDQTILGEGEVVL</sequence>
<proteinExistence type="predicted"/>
<dbReference type="Pfam" id="PF11583">
    <property type="entry name" value="AurF"/>
    <property type="match status" value="1"/>
</dbReference>
<organism evidence="1 2">
    <name type="scientific">Tistrella arctica</name>
    <dbReference type="NCBI Taxonomy" id="3133430"/>
    <lineage>
        <taxon>Bacteria</taxon>
        <taxon>Pseudomonadati</taxon>
        <taxon>Pseudomonadota</taxon>
        <taxon>Alphaproteobacteria</taxon>
        <taxon>Geminicoccales</taxon>
        <taxon>Geminicoccaceae</taxon>
        <taxon>Tistrella</taxon>
    </lineage>
</organism>
<dbReference type="SUPFAM" id="SSF47240">
    <property type="entry name" value="Ferritin-like"/>
    <property type="match status" value="1"/>
</dbReference>
<gene>
    <name evidence="1" type="ORF">WG926_09865</name>
</gene>
<dbReference type="RefSeq" id="WP_345934509.1">
    <property type="nucleotide sequence ID" value="NZ_JBBKTV010000007.1"/>
</dbReference>
<evidence type="ECO:0000313" key="1">
    <source>
        <dbReference type="EMBL" id="MEN2988609.1"/>
    </source>
</evidence>
<protein>
    <submittedName>
        <fullName evidence="1">Diiron oxygenase</fullName>
    </submittedName>
</protein>